<dbReference type="PANTHER" id="PTHR43792:SF1">
    <property type="entry name" value="N-ACETYLTRANSFERASE DOMAIN-CONTAINING PROTEIN"/>
    <property type="match status" value="1"/>
</dbReference>
<dbReference type="PANTHER" id="PTHR43792">
    <property type="entry name" value="GNAT FAMILY, PUTATIVE (AFU_ORTHOLOGUE AFUA_3G00765)-RELATED-RELATED"/>
    <property type="match status" value="1"/>
</dbReference>
<gene>
    <name evidence="2" type="ORF">N7458_007692</name>
</gene>
<reference evidence="2" key="2">
    <citation type="journal article" date="2023" name="IMA Fungus">
        <title>Comparative genomic study of the Penicillium genus elucidates a diverse pangenome and 15 lateral gene transfer events.</title>
        <authorList>
            <person name="Petersen C."/>
            <person name="Sorensen T."/>
            <person name="Nielsen M.R."/>
            <person name="Sondergaard T.E."/>
            <person name="Sorensen J.L."/>
            <person name="Fitzpatrick D.A."/>
            <person name="Frisvad J.C."/>
            <person name="Nielsen K.L."/>
        </authorList>
    </citation>
    <scope>NUCLEOTIDE SEQUENCE</scope>
    <source>
        <strain evidence="2">IBT 16125</strain>
    </source>
</reference>
<dbReference type="AlphaFoldDB" id="A0AAD6C1K2"/>
<dbReference type="PROSITE" id="PS51186">
    <property type="entry name" value="GNAT"/>
    <property type="match status" value="1"/>
</dbReference>
<sequence length="186" mass="20748">METARLTLEPIDLAHLEGFHRIWSDPDTTQWSSRGVCKTIEETKGRITGILHDKNRPGIDNYGVFIRGSPATGHSIEPPSCEQSQVIGIVGVHKDDPVPELGYIFHPSAWGKGYATEAVSAFVRHYFTLRPDAPYIEAKVDAKNHPSIRVLQKCGFDEIETLVGGAELAWMDPPVRDLVVFRAMRK</sequence>
<comment type="caution">
    <text evidence="2">The sequence shown here is derived from an EMBL/GenBank/DDBJ whole genome shotgun (WGS) entry which is preliminary data.</text>
</comment>
<dbReference type="InterPro" id="IPR000182">
    <property type="entry name" value="GNAT_dom"/>
</dbReference>
<protein>
    <recommendedName>
        <fullName evidence="1">N-acetyltransferase domain-containing protein</fullName>
    </recommendedName>
</protein>
<keyword evidence="3" id="KW-1185">Reference proteome</keyword>
<dbReference type="InterPro" id="IPR016181">
    <property type="entry name" value="Acyl_CoA_acyltransferase"/>
</dbReference>
<dbReference type="SUPFAM" id="SSF55729">
    <property type="entry name" value="Acyl-CoA N-acyltransferases (Nat)"/>
    <property type="match status" value="1"/>
</dbReference>
<dbReference type="EMBL" id="JAPVEA010000007">
    <property type="protein sequence ID" value="KAJ5443820.1"/>
    <property type="molecule type" value="Genomic_DNA"/>
</dbReference>
<dbReference type="RefSeq" id="XP_056763900.1">
    <property type="nucleotide sequence ID" value="XM_056911074.1"/>
</dbReference>
<organism evidence="2 3">
    <name type="scientific">Penicillium daleae</name>
    <dbReference type="NCBI Taxonomy" id="63821"/>
    <lineage>
        <taxon>Eukaryota</taxon>
        <taxon>Fungi</taxon>
        <taxon>Dikarya</taxon>
        <taxon>Ascomycota</taxon>
        <taxon>Pezizomycotina</taxon>
        <taxon>Eurotiomycetes</taxon>
        <taxon>Eurotiomycetidae</taxon>
        <taxon>Eurotiales</taxon>
        <taxon>Aspergillaceae</taxon>
        <taxon>Penicillium</taxon>
    </lineage>
</organism>
<evidence type="ECO:0000313" key="2">
    <source>
        <dbReference type="EMBL" id="KAJ5443820.1"/>
    </source>
</evidence>
<dbReference type="InterPro" id="IPR051531">
    <property type="entry name" value="N-acetyltransferase"/>
</dbReference>
<dbReference type="Pfam" id="PF13302">
    <property type="entry name" value="Acetyltransf_3"/>
    <property type="match status" value="1"/>
</dbReference>
<proteinExistence type="predicted"/>
<dbReference type="GO" id="GO:0016747">
    <property type="term" value="F:acyltransferase activity, transferring groups other than amino-acyl groups"/>
    <property type="evidence" value="ECO:0007669"/>
    <property type="project" value="InterPro"/>
</dbReference>
<accession>A0AAD6C1K2</accession>
<dbReference type="GeneID" id="81601317"/>
<evidence type="ECO:0000313" key="3">
    <source>
        <dbReference type="Proteomes" id="UP001213681"/>
    </source>
</evidence>
<evidence type="ECO:0000259" key="1">
    <source>
        <dbReference type="PROSITE" id="PS51186"/>
    </source>
</evidence>
<dbReference type="CDD" id="cd04301">
    <property type="entry name" value="NAT_SF"/>
    <property type="match status" value="1"/>
</dbReference>
<feature type="domain" description="N-acetyltransferase" evidence="1">
    <location>
        <begin position="82"/>
        <end position="176"/>
    </location>
</feature>
<dbReference type="Proteomes" id="UP001213681">
    <property type="component" value="Unassembled WGS sequence"/>
</dbReference>
<name>A0AAD6C1K2_9EURO</name>
<dbReference type="Gene3D" id="3.40.630.30">
    <property type="match status" value="1"/>
</dbReference>
<reference evidence="2" key="1">
    <citation type="submission" date="2022-12" db="EMBL/GenBank/DDBJ databases">
        <authorList>
            <person name="Petersen C."/>
        </authorList>
    </citation>
    <scope>NUCLEOTIDE SEQUENCE</scope>
    <source>
        <strain evidence="2">IBT 16125</strain>
    </source>
</reference>